<dbReference type="Gene3D" id="3.90.215.10">
    <property type="entry name" value="Gamma Fibrinogen, chain A, domain 1"/>
    <property type="match status" value="1"/>
</dbReference>
<sequence>MDFISEPGINRYILCPKVRPKSCPEMSCQVILEANPKAVSGDYTIVYPNGTAYTVYCKMDTTDCGEGGWTRIAYINMTEPGASCPDGFVTKDYNNIDHSLCGINLGSGGCQSTLK</sequence>
<dbReference type="RefSeq" id="XP_019853670.1">
    <property type="nucleotide sequence ID" value="XM_019998111.1"/>
</dbReference>
<name>A0AAN0J9F4_AMPQE</name>
<dbReference type="GeneID" id="109582995"/>
<dbReference type="NCBIfam" id="NF040941">
    <property type="entry name" value="GGGWT_bact"/>
    <property type="match status" value="1"/>
</dbReference>
<evidence type="ECO:0008006" key="3">
    <source>
        <dbReference type="Google" id="ProtNLM"/>
    </source>
</evidence>
<proteinExistence type="predicted"/>
<dbReference type="Proteomes" id="UP000007879">
    <property type="component" value="Unassembled WGS sequence"/>
</dbReference>
<evidence type="ECO:0000313" key="1">
    <source>
        <dbReference type="EnsemblMetazoa" id="XP_019853670.1"/>
    </source>
</evidence>
<reference evidence="1" key="2">
    <citation type="submission" date="2024-06" db="UniProtKB">
        <authorList>
            <consortium name="EnsemblMetazoa"/>
        </authorList>
    </citation>
    <scope>IDENTIFICATION</scope>
</reference>
<protein>
    <recommendedName>
        <fullName evidence="3">Fibrinogen C-terminal domain-containing protein</fullName>
    </recommendedName>
</protein>
<evidence type="ECO:0000313" key="2">
    <source>
        <dbReference type="Proteomes" id="UP000007879"/>
    </source>
</evidence>
<dbReference type="InterPro" id="IPR014716">
    <property type="entry name" value="Fibrinogen_a/b/g_C_1"/>
</dbReference>
<organism evidence="1 2">
    <name type="scientific">Amphimedon queenslandica</name>
    <name type="common">Sponge</name>
    <dbReference type="NCBI Taxonomy" id="400682"/>
    <lineage>
        <taxon>Eukaryota</taxon>
        <taxon>Metazoa</taxon>
        <taxon>Porifera</taxon>
        <taxon>Demospongiae</taxon>
        <taxon>Heteroscleromorpha</taxon>
        <taxon>Haplosclerida</taxon>
        <taxon>Niphatidae</taxon>
        <taxon>Amphimedon</taxon>
    </lineage>
</organism>
<accession>A0AAN0J9F4</accession>
<dbReference type="EnsemblMetazoa" id="XM_019998111.1">
    <property type="protein sequence ID" value="XP_019853670.1"/>
    <property type="gene ID" value="LOC109582995"/>
</dbReference>
<keyword evidence="2" id="KW-1185">Reference proteome</keyword>
<dbReference type="AlphaFoldDB" id="A0AAN0J9F4"/>
<reference evidence="2" key="1">
    <citation type="journal article" date="2010" name="Nature">
        <title>The Amphimedon queenslandica genome and the evolution of animal complexity.</title>
        <authorList>
            <person name="Srivastava M."/>
            <person name="Simakov O."/>
            <person name="Chapman J."/>
            <person name="Fahey B."/>
            <person name="Gauthier M.E."/>
            <person name="Mitros T."/>
            <person name="Richards G.S."/>
            <person name="Conaco C."/>
            <person name="Dacre M."/>
            <person name="Hellsten U."/>
            <person name="Larroux C."/>
            <person name="Putnam N.H."/>
            <person name="Stanke M."/>
            <person name="Adamska M."/>
            <person name="Darling A."/>
            <person name="Degnan S.M."/>
            <person name="Oakley T.H."/>
            <person name="Plachetzki D.C."/>
            <person name="Zhai Y."/>
            <person name="Adamski M."/>
            <person name="Calcino A."/>
            <person name="Cummins S.F."/>
            <person name="Goodstein D.M."/>
            <person name="Harris C."/>
            <person name="Jackson D.J."/>
            <person name="Leys S.P."/>
            <person name="Shu S."/>
            <person name="Woodcroft B.J."/>
            <person name="Vervoort M."/>
            <person name="Kosik K.S."/>
            <person name="Manning G."/>
            <person name="Degnan B.M."/>
            <person name="Rokhsar D.S."/>
        </authorList>
    </citation>
    <scope>NUCLEOTIDE SEQUENCE [LARGE SCALE GENOMIC DNA]</scope>
</reference>
<dbReference type="SUPFAM" id="SSF56496">
    <property type="entry name" value="Fibrinogen C-terminal domain-like"/>
    <property type="match status" value="1"/>
</dbReference>
<dbReference type="InterPro" id="IPR036056">
    <property type="entry name" value="Fibrinogen-like_C"/>
</dbReference>
<dbReference type="KEGG" id="aqu:109582995"/>